<evidence type="ECO:0000256" key="6">
    <source>
        <dbReference type="SAM" id="Phobius"/>
    </source>
</evidence>
<keyword evidence="8" id="KW-0645">Protease</keyword>
<feature type="transmembrane region" description="Helical" evidence="6">
    <location>
        <begin position="147"/>
        <end position="176"/>
    </location>
</feature>
<dbReference type="AlphaFoldDB" id="A0A2N6SVV1"/>
<dbReference type="STRING" id="1725.WU86_05600"/>
<keyword evidence="4 6" id="KW-0472">Membrane</keyword>
<evidence type="ECO:0000256" key="1">
    <source>
        <dbReference type="ARBA" id="ARBA00004141"/>
    </source>
</evidence>
<proteinExistence type="predicted"/>
<keyword evidence="3 6" id="KW-1133">Transmembrane helix</keyword>
<feature type="transmembrane region" description="Helical" evidence="6">
    <location>
        <begin position="183"/>
        <end position="202"/>
    </location>
</feature>
<dbReference type="InterPro" id="IPR050925">
    <property type="entry name" value="Rhomboid_protease_S54"/>
</dbReference>
<dbReference type="Proteomes" id="UP000235363">
    <property type="component" value="Unassembled WGS sequence"/>
</dbReference>
<dbReference type="EMBL" id="PNHF01000039">
    <property type="protein sequence ID" value="PMC61197.1"/>
    <property type="molecule type" value="Genomic_DNA"/>
</dbReference>
<gene>
    <name evidence="8" type="ORF">CJ204_12350</name>
</gene>
<accession>A0A2N6SVV1</accession>
<evidence type="ECO:0000256" key="3">
    <source>
        <dbReference type="ARBA" id="ARBA00022989"/>
    </source>
</evidence>
<dbReference type="GO" id="GO:0004252">
    <property type="term" value="F:serine-type endopeptidase activity"/>
    <property type="evidence" value="ECO:0007669"/>
    <property type="project" value="InterPro"/>
</dbReference>
<dbReference type="Pfam" id="PF01694">
    <property type="entry name" value="Rhomboid"/>
    <property type="match status" value="1"/>
</dbReference>
<evidence type="ECO:0000256" key="5">
    <source>
        <dbReference type="SAM" id="MobiDB-lite"/>
    </source>
</evidence>
<evidence type="ECO:0000256" key="4">
    <source>
        <dbReference type="ARBA" id="ARBA00023136"/>
    </source>
</evidence>
<feature type="transmembrane region" description="Helical" evidence="6">
    <location>
        <begin position="260"/>
        <end position="279"/>
    </location>
</feature>
<reference evidence="8 9" key="1">
    <citation type="submission" date="2017-09" db="EMBL/GenBank/DDBJ databases">
        <title>Bacterial strain isolated from the female urinary microbiota.</title>
        <authorList>
            <person name="Thomas-White K."/>
            <person name="Kumar N."/>
            <person name="Forster S."/>
            <person name="Putonti C."/>
            <person name="Lawley T."/>
            <person name="Wolfe A.J."/>
        </authorList>
    </citation>
    <scope>NUCLEOTIDE SEQUENCE [LARGE SCALE GENOMIC DNA]</scope>
    <source>
        <strain evidence="8 9">UMB0908</strain>
    </source>
</reference>
<evidence type="ECO:0000256" key="2">
    <source>
        <dbReference type="ARBA" id="ARBA00022692"/>
    </source>
</evidence>
<name>A0A2N6SVV1_9CORY</name>
<feature type="region of interest" description="Disordered" evidence="5">
    <location>
        <begin position="1"/>
        <end position="88"/>
    </location>
</feature>
<dbReference type="PANTHER" id="PTHR43731">
    <property type="entry name" value="RHOMBOID PROTEASE"/>
    <property type="match status" value="1"/>
</dbReference>
<protein>
    <submittedName>
        <fullName evidence="8">Rhomboid family intramembrane serine protease</fullName>
    </submittedName>
</protein>
<comment type="caution">
    <text evidence="8">The sequence shown here is derived from an EMBL/GenBank/DDBJ whole genome shotgun (WGS) entry which is preliminary data.</text>
</comment>
<feature type="transmembrane region" description="Helical" evidence="6">
    <location>
        <begin position="236"/>
        <end position="254"/>
    </location>
</feature>
<dbReference type="PANTHER" id="PTHR43731:SF9">
    <property type="entry name" value="SLR1461 PROTEIN"/>
    <property type="match status" value="1"/>
</dbReference>
<feature type="compositionally biased region" description="Basic residues" evidence="5">
    <location>
        <begin position="1"/>
        <end position="13"/>
    </location>
</feature>
<dbReference type="SUPFAM" id="SSF144091">
    <property type="entry name" value="Rhomboid-like"/>
    <property type="match status" value="1"/>
</dbReference>
<dbReference type="Gene3D" id="1.20.1540.10">
    <property type="entry name" value="Rhomboid-like"/>
    <property type="match status" value="1"/>
</dbReference>
<feature type="transmembrane region" description="Helical" evidence="6">
    <location>
        <begin position="106"/>
        <end position="127"/>
    </location>
</feature>
<sequence>MPSPRRSRGRACRRSPTWPSPGAPGKSDRPAGRTARHARPAPETRKDPTTVTKQPGPRGRRPDPYARGPGYGGNPFAGPGAGAGVPARRRTNAVAPRTADGGIGSALGTAIGFTVVTWAVFFINQIVFLGGLNQLLGLRPLDTQGLWGILFAPVLHADMQHLMANTAPAALFAALIAFTSKKLWWQVTAIVMVVSGVATWFIGGVGTAHVGASGLVYGWLAFLIARGFYNRAPGQILLGMILGFGYSGLIWGVFPTELGVSWQMHLFGAIGGVLAASMLKRGRSAR</sequence>
<keyword evidence="2 6" id="KW-0812">Transmembrane</keyword>
<comment type="subcellular location">
    <subcellularLocation>
        <location evidence="1">Membrane</location>
        <topology evidence="1">Multi-pass membrane protein</topology>
    </subcellularLocation>
</comment>
<dbReference type="GO" id="GO:0016020">
    <property type="term" value="C:membrane"/>
    <property type="evidence" value="ECO:0007669"/>
    <property type="project" value="UniProtKB-SubCell"/>
</dbReference>
<evidence type="ECO:0000313" key="9">
    <source>
        <dbReference type="Proteomes" id="UP000235363"/>
    </source>
</evidence>
<keyword evidence="8" id="KW-0378">Hydrolase</keyword>
<dbReference type="GO" id="GO:0006508">
    <property type="term" value="P:proteolysis"/>
    <property type="evidence" value="ECO:0007669"/>
    <property type="project" value="UniProtKB-KW"/>
</dbReference>
<evidence type="ECO:0000259" key="7">
    <source>
        <dbReference type="Pfam" id="PF01694"/>
    </source>
</evidence>
<dbReference type="InterPro" id="IPR035952">
    <property type="entry name" value="Rhomboid-like_sf"/>
</dbReference>
<feature type="transmembrane region" description="Helical" evidence="6">
    <location>
        <begin position="208"/>
        <end position="229"/>
    </location>
</feature>
<feature type="compositionally biased region" description="Gly residues" evidence="5">
    <location>
        <begin position="69"/>
        <end position="83"/>
    </location>
</feature>
<feature type="domain" description="Peptidase S54 rhomboid" evidence="7">
    <location>
        <begin position="145"/>
        <end position="279"/>
    </location>
</feature>
<evidence type="ECO:0000313" key="8">
    <source>
        <dbReference type="EMBL" id="PMC61197.1"/>
    </source>
</evidence>
<organism evidence="8 9">
    <name type="scientific">Corynebacterium xerosis</name>
    <dbReference type="NCBI Taxonomy" id="1725"/>
    <lineage>
        <taxon>Bacteria</taxon>
        <taxon>Bacillati</taxon>
        <taxon>Actinomycetota</taxon>
        <taxon>Actinomycetes</taxon>
        <taxon>Mycobacteriales</taxon>
        <taxon>Corynebacteriaceae</taxon>
        <taxon>Corynebacterium</taxon>
    </lineage>
</organism>
<dbReference type="InterPro" id="IPR022764">
    <property type="entry name" value="Peptidase_S54_rhomboid_dom"/>
</dbReference>